<sequence length="210" mass="22741">MDNTAETKLLLFDSICSEIIGESAPSVLGGSVDEIVDPENLLDPVKSLIGKTYLFLVNVEKANIWDGKDTYKVSKVLVKDGLIEEQLLENSSENVNATSIVYGDQGVLMLENSPHTTDSITPSFKRVYPANGATSDQNSASKKLCIEPIDLEKCYSEFGAEGVNEQSEGSNMEDGVGKQKEVGNGSGVDNSVIEGKKMMVEVKIKVEKKE</sequence>
<dbReference type="Proteomes" id="UP000694864">
    <property type="component" value="Chromosome 11"/>
</dbReference>
<dbReference type="RefSeq" id="XP_010445118.1">
    <property type="nucleotide sequence ID" value="XM_010446816.1"/>
</dbReference>
<feature type="region of interest" description="Disordered" evidence="1">
    <location>
        <begin position="164"/>
        <end position="191"/>
    </location>
</feature>
<evidence type="ECO:0000256" key="1">
    <source>
        <dbReference type="SAM" id="MobiDB-lite"/>
    </source>
</evidence>
<name>A0ABM0URQ0_CAMSA</name>
<proteinExistence type="predicted"/>
<dbReference type="GeneID" id="104727740"/>
<gene>
    <name evidence="3" type="primary">LOC104727740</name>
</gene>
<reference evidence="2" key="1">
    <citation type="journal article" date="2014" name="Nat. Commun.">
        <title>The emerging biofuel crop Camelina sativa retains a highly undifferentiated hexaploid genome structure.</title>
        <authorList>
            <person name="Kagale S."/>
            <person name="Koh C."/>
            <person name="Nixon J."/>
            <person name="Bollina V."/>
            <person name="Clarke W.E."/>
            <person name="Tuteja R."/>
            <person name="Spillane C."/>
            <person name="Robinson S.J."/>
            <person name="Links M.G."/>
            <person name="Clarke C."/>
            <person name="Higgins E.E."/>
            <person name="Huebert T."/>
            <person name="Sharpe A.G."/>
            <person name="Parkin I.A."/>
        </authorList>
    </citation>
    <scope>NUCLEOTIDE SEQUENCE [LARGE SCALE GENOMIC DNA]</scope>
    <source>
        <strain evidence="2">cv. DH55</strain>
    </source>
</reference>
<accession>A0ABM0URQ0</accession>
<organism evidence="2 3">
    <name type="scientific">Camelina sativa</name>
    <name type="common">False flax</name>
    <name type="synonym">Myagrum sativum</name>
    <dbReference type="NCBI Taxonomy" id="90675"/>
    <lineage>
        <taxon>Eukaryota</taxon>
        <taxon>Viridiplantae</taxon>
        <taxon>Streptophyta</taxon>
        <taxon>Embryophyta</taxon>
        <taxon>Tracheophyta</taxon>
        <taxon>Spermatophyta</taxon>
        <taxon>Magnoliopsida</taxon>
        <taxon>eudicotyledons</taxon>
        <taxon>Gunneridae</taxon>
        <taxon>Pentapetalae</taxon>
        <taxon>rosids</taxon>
        <taxon>malvids</taxon>
        <taxon>Brassicales</taxon>
        <taxon>Brassicaceae</taxon>
        <taxon>Camelineae</taxon>
        <taxon>Camelina</taxon>
    </lineage>
</organism>
<dbReference type="SUPFAM" id="SSF50249">
    <property type="entry name" value="Nucleic acid-binding proteins"/>
    <property type="match status" value="1"/>
</dbReference>
<reference evidence="3" key="2">
    <citation type="submission" date="2025-08" db="UniProtKB">
        <authorList>
            <consortium name="RefSeq"/>
        </authorList>
    </citation>
    <scope>IDENTIFICATION</scope>
    <source>
        <tissue evidence="3">Leaf</tissue>
    </source>
</reference>
<evidence type="ECO:0000313" key="2">
    <source>
        <dbReference type="Proteomes" id="UP000694864"/>
    </source>
</evidence>
<dbReference type="Gene3D" id="2.40.50.140">
    <property type="entry name" value="Nucleic acid-binding proteins"/>
    <property type="match status" value="1"/>
</dbReference>
<keyword evidence="2" id="KW-1185">Reference proteome</keyword>
<protein>
    <submittedName>
        <fullName evidence="3">Uncharacterized protein LOC104727740</fullName>
    </submittedName>
</protein>
<dbReference type="InterPro" id="IPR012340">
    <property type="entry name" value="NA-bd_OB-fold"/>
</dbReference>
<evidence type="ECO:0000313" key="3">
    <source>
        <dbReference type="RefSeq" id="XP_010445118.1"/>
    </source>
</evidence>